<keyword evidence="3" id="KW-1185">Reference proteome</keyword>
<evidence type="ECO:0000256" key="1">
    <source>
        <dbReference type="SAM" id="SignalP"/>
    </source>
</evidence>
<proteinExistence type="predicted"/>
<accession>A0A2T3JAE2</accession>
<keyword evidence="1" id="KW-0732">Signal</keyword>
<sequence length="104" mass="11844">MYPVRSGLWLLILMSCGLAQAASIDDEKRELAAINDQFGKLEYLVQRAERNADYRQSRQFDYHSLRSDIRDVQSGIDAYLNPTRPEPASVQPLGGDYIMRIPTP</sequence>
<evidence type="ECO:0000313" key="2">
    <source>
        <dbReference type="EMBL" id="PSU45754.1"/>
    </source>
</evidence>
<name>A0A2T3JAE2_9GAMM</name>
<feature type="chain" id="PRO_5015480034" description="Conjugal transfer protein" evidence="1">
    <location>
        <begin position="22"/>
        <end position="104"/>
    </location>
</feature>
<reference evidence="2 3" key="1">
    <citation type="submission" date="2018-01" db="EMBL/GenBank/DDBJ databases">
        <title>Whole genome sequencing of Histamine producing bacteria.</title>
        <authorList>
            <person name="Butler K."/>
        </authorList>
    </citation>
    <scope>NUCLEOTIDE SEQUENCE [LARGE SCALE GENOMIC DNA]</scope>
    <source>
        <strain evidence="2 3">JCM 12947</strain>
    </source>
</reference>
<dbReference type="RefSeq" id="WP_107244515.1">
    <property type="nucleotide sequence ID" value="NZ_PYMJ01000027.1"/>
</dbReference>
<organism evidence="2 3">
    <name type="scientific">Photobacterium frigidiphilum</name>
    <dbReference type="NCBI Taxonomy" id="264736"/>
    <lineage>
        <taxon>Bacteria</taxon>
        <taxon>Pseudomonadati</taxon>
        <taxon>Pseudomonadota</taxon>
        <taxon>Gammaproteobacteria</taxon>
        <taxon>Vibrionales</taxon>
        <taxon>Vibrionaceae</taxon>
        <taxon>Photobacterium</taxon>
    </lineage>
</organism>
<protein>
    <recommendedName>
        <fullName evidence="4">Conjugal transfer protein</fullName>
    </recommendedName>
</protein>
<evidence type="ECO:0008006" key="4">
    <source>
        <dbReference type="Google" id="ProtNLM"/>
    </source>
</evidence>
<dbReference type="NCBIfam" id="TIGR01690">
    <property type="entry name" value="ICE_RAQPRD"/>
    <property type="match status" value="1"/>
</dbReference>
<dbReference type="Proteomes" id="UP000240987">
    <property type="component" value="Unassembled WGS sequence"/>
</dbReference>
<comment type="caution">
    <text evidence="2">The sequence shown here is derived from an EMBL/GenBank/DDBJ whole genome shotgun (WGS) entry which is preliminary data.</text>
</comment>
<dbReference type="AlphaFoldDB" id="A0A2T3JAE2"/>
<dbReference type="InterPro" id="IPR019110">
    <property type="entry name" value="Uncharacterised_RAQPRD"/>
</dbReference>
<dbReference type="PROSITE" id="PS51257">
    <property type="entry name" value="PROKAR_LIPOPROTEIN"/>
    <property type="match status" value="1"/>
</dbReference>
<dbReference type="OrthoDB" id="5738883at2"/>
<feature type="signal peptide" evidence="1">
    <location>
        <begin position="1"/>
        <end position="21"/>
    </location>
</feature>
<dbReference type="EMBL" id="PYMJ01000027">
    <property type="protein sequence ID" value="PSU45754.1"/>
    <property type="molecule type" value="Genomic_DNA"/>
</dbReference>
<dbReference type="Pfam" id="PF09686">
    <property type="entry name" value="Plasmid_RAQPRD"/>
    <property type="match status" value="1"/>
</dbReference>
<evidence type="ECO:0000313" key="3">
    <source>
        <dbReference type="Proteomes" id="UP000240987"/>
    </source>
</evidence>
<gene>
    <name evidence="2" type="ORF">C9J12_21160</name>
</gene>